<dbReference type="PANTHER" id="PTHR24567">
    <property type="entry name" value="CRP FAMILY TRANSCRIPTIONAL REGULATORY PROTEIN"/>
    <property type="match status" value="1"/>
</dbReference>
<dbReference type="CDD" id="cd00038">
    <property type="entry name" value="CAP_ED"/>
    <property type="match status" value="1"/>
</dbReference>
<feature type="transmembrane region" description="Helical" evidence="1">
    <location>
        <begin position="62"/>
        <end position="83"/>
    </location>
</feature>
<dbReference type="InterPro" id="IPR014710">
    <property type="entry name" value="RmlC-like_jellyroll"/>
</dbReference>
<name>A3IWK7_9CHRO</name>
<keyword evidence="1" id="KW-1133">Transmembrane helix</keyword>
<dbReference type="AlphaFoldDB" id="A3IWK7"/>
<keyword evidence="4" id="KW-1185">Reference proteome</keyword>
<gene>
    <name evidence="3" type="ORF">CY0110_12002</name>
</gene>
<dbReference type="InterPro" id="IPR018488">
    <property type="entry name" value="cNMP-bd_CS"/>
</dbReference>
<reference evidence="3 4" key="1">
    <citation type="submission" date="2007-03" db="EMBL/GenBank/DDBJ databases">
        <authorList>
            <person name="Stal L."/>
            <person name="Ferriera S."/>
            <person name="Johnson J."/>
            <person name="Kravitz S."/>
            <person name="Beeson K."/>
            <person name="Sutton G."/>
            <person name="Rogers Y.-H."/>
            <person name="Friedman R."/>
            <person name="Frazier M."/>
            <person name="Venter J.C."/>
        </authorList>
    </citation>
    <scope>NUCLEOTIDE SEQUENCE [LARGE SCALE GENOMIC DNA]</scope>
    <source>
        <strain evidence="3 4">CCY0110</strain>
    </source>
</reference>
<feature type="transmembrane region" description="Helical" evidence="1">
    <location>
        <begin position="372"/>
        <end position="394"/>
    </location>
</feature>
<dbReference type="GO" id="GO:0003700">
    <property type="term" value="F:DNA-binding transcription factor activity"/>
    <property type="evidence" value="ECO:0007669"/>
    <property type="project" value="TreeGrafter"/>
</dbReference>
<dbReference type="SUPFAM" id="SSF51206">
    <property type="entry name" value="cAMP-binding domain-like"/>
    <property type="match status" value="1"/>
</dbReference>
<dbReference type="InterPro" id="IPR018490">
    <property type="entry name" value="cNMP-bd_dom_sf"/>
</dbReference>
<dbReference type="eggNOG" id="COG0428">
    <property type="taxonomic scope" value="Bacteria"/>
</dbReference>
<dbReference type="Pfam" id="PF00027">
    <property type="entry name" value="cNMP_binding"/>
    <property type="match status" value="1"/>
</dbReference>
<keyword evidence="1" id="KW-0812">Transmembrane</keyword>
<dbReference type="Gene3D" id="2.60.120.10">
    <property type="entry name" value="Jelly Rolls"/>
    <property type="match status" value="1"/>
</dbReference>
<feature type="transmembrane region" description="Helical" evidence="1">
    <location>
        <begin position="6"/>
        <end position="26"/>
    </location>
</feature>
<dbReference type="PRINTS" id="PR00103">
    <property type="entry name" value="CAMPKINASE"/>
</dbReference>
<feature type="transmembrane region" description="Helical" evidence="1">
    <location>
        <begin position="345"/>
        <end position="366"/>
    </location>
</feature>
<keyword evidence="3" id="KW-0808">Transferase</keyword>
<dbReference type="PANTHER" id="PTHR24567:SF74">
    <property type="entry name" value="HTH-TYPE TRANSCRIPTIONAL REGULATOR ARCR"/>
    <property type="match status" value="1"/>
</dbReference>
<dbReference type="OrthoDB" id="9809206at2"/>
<organism evidence="3 4">
    <name type="scientific">Crocosphaera chwakensis CCY0110</name>
    <dbReference type="NCBI Taxonomy" id="391612"/>
    <lineage>
        <taxon>Bacteria</taxon>
        <taxon>Bacillati</taxon>
        <taxon>Cyanobacteriota</taxon>
        <taxon>Cyanophyceae</taxon>
        <taxon>Oscillatoriophycideae</taxon>
        <taxon>Chroococcales</taxon>
        <taxon>Aphanothecaceae</taxon>
        <taxon>Crocosphaera</taxon>
        <taxon>Crocosphaera chwakensis</taxon>
    </lineage>
</organism>
<dbReference type="InterPro" id="IPR050397">
    <property type="entry name" value="Env_Response_Regulators"/>
</dbReference>
<dbReference type="PROSITE" id="PS00889">
    <property type="entry name" value="CNMP_BINDING_2"/>
    <property type="match status" value="1"/>
</dbReference>
<feature type="domain" description="Cyclic nucleotide-binding" evidence="2">
    <location>
        <begin position="122"/>
        <end position="237"/>
    </location>
</feature>
<comment type="caution">
    <text evidence="3">The sequence shown here is derived from an EMBL/GenBank/DDBJ whole genome shotgun (WGS) entry which is preliminary data.</text>
</comment>
<sequence>MALSAFVQGMLGASSLALGAMVGVFLTPKRVLSASIMAFGSGTLIAATAFEIASKVYEKAGFLPLMLGFAIGGVLFTNLSQYIDQHGGFLRKPASSRRYLFEHQPEAKTTPNILQRLSHVEVLQQLPEAEKEAIASLVTPMHAKPKQVLCKEGEPGDYFYMIAQGEAEVIKDSKQITILRPGEIFGEMSLLTKEPRSATVIACTPMELYQLNEENFAQVLMRSPHLARALSQTLARRLRHSVNSHVAAQNNLDRWRQRLMEQVELDRLLTENPQTLTSLVERSTPVAILVGTLLDNIPEATVIGMNASAQQLAWSFLLAVFISNFPEALSSASGMKQAGTPKLQILALWFGIVILSGIIATFGYYLQDTASLLLIGTVQAASGGAILAMLSSTMMPEAYELGGSSVSYSTIAGFLLGFMIAMVSG</sequence>
<keyword evidence="3" id="KW-0418">Kinase</keyword>
<evidence type="ECO:0000259" key="2">
    <source>
        <dbReference type="PROSITE" id="PS50042"/>
    </source>
</evidence>
<dbReference type="PROSITE" id="PS00888">
    <property type="entry name" value="CNMP_BINDING_1"/>
    <property type="match status" value="1"/>
</dbReference>
<dbReference type="Proteomes" id="UP000003781">
    <property type="component" value="Unassembled WGS sequence"/>
</dbReference>
<accession>A3IWK7</accession>
<evidence type="ECO:0000256" key="1">
    <source>
        <dbReference type="SAM" id="Phobius"/>
    </source>
</evidence>
<dbReference type="EMBL" id="AAXW01000053">
    <property type="protein sequence ID" value="EAZ89118.1"/>
    <property type="molecule type" value="Genomic_DNA"/>
</dbReference>
<dbReference type="GO" id="GO:0016301">
    <property type="term" value="F:kinase activity"/>
    <property type="evidence" value="ECO:0007669"/>
    <property type="project" value="UniProtKB-KW"/>
</dbReference>
<evidence type="ECO:0000313" key="4">
    <source>
        <dbReference type="Proteomes" id="UP000003781"/>
    </source>
</evidence>
<feature type="transmembrane region" description="Helical" evidence="1">
    <location>
        <begin position="406"/>
        <end position="424"/>
    </location>
</feature>
<dbReference type="eggNOG" id="COG0664">
    <property type="taxonomic scope" value="Bacteria"/>
</dbReference>
<feature type="transmembrane region" description="Helical" evidence="1">
    <location>
        <begin position="31"/>
        <end position="50"/>
    </location>
</feature>
<dbReference type="RefSeq" id="WP_008277764.1">
    <property type="nucleotide sequence ID" value="NZ_AAXW01000053.1"/>
</dbReference>
<dbReference type="InterPro" id="IPR000595">
    <property type="entry name" value="cNMP-bd_dom"/>
</dbReference>
<dbReference type="SMART" id="SM00100">
    <property type="entry name" value="cNMP"/>
    <property type="match status" value="1"/>
</dbReference>
<keyword evidence="1" id="KW-0472">Membrane</keyword>
<dbReference type="PROSITE" id="PS50042">
    <property type="entry name" value="CNMP_BINDING_3"/>
    <property type="match status" value="1"/>
</dbReference>
<proteinExistence type="predicted"/>
<dbReference type="GO" id="GO:0005829">
    <property type="term" value="C:cytosol"/>
    <property type="evidence" value="ECO:0007669"/>
    <property type="project" value="TreeGrafter"/>
</dbReference>
<evidence type="ECO:0000313" key="3">
    <source>
        <dbReference type="EMBL" id="EAZ89118.1"/>
    </source>
</evidence>
<protein>
    <submittedName>
        <fullName evidence="3">cAMP protein kinase regulatory chain</fullName>
    </submittedName>
</protein>